<dbReference type="InterPro" id="IPR029058">
    <property type="entry name" value="AB_hydrolase_fold"/>
</dbReference>
<comment type="caution">
    <text evidence="1">The sequence shown here is derived from an EMBL/GenBank/DDBJ whole genome shotgun (WGS) entry which is preliminary data.</text>
</comment>
<name>Z9JTS7_9MICO</name>
<evidence type="ECO:0000313" key="1">
    <source>
        <dbReference type="EMBL" id="EWS81162.1"/>
    </source>
</evidence>
<dbReference type="STRING" id="396014.BF93_18515"/>
<accession>Z9JTS7</accession>
<proteinExistence type="predicted"/>
<evidence type="ECO:0000313" key="2">
    <source>
        <dbReference type="Proteomes" id="UP000023067"/>
    </source>
</evidence>
<gene>
    <name evidence="1" type="ORF">BF93_18515</name>
</gene>
<sequence length="565" mass="56542">MSAFCGMDTGRGREQSGRLLAGADRLHLLALLLRTATTAAAWEGADAEAFRDRVSTAAVGPLLRAELALRATGARLRAEAAAQDAASAVDRSPAPGAGASPDIAAGPAMGAVPAMGAAPALGAVPALGAMAAGSAASARSGPSGRVLGVAAVGRGRAGSPGASAWPSSAAEISAGIGEGLDLAGERVLSELDARGVRTEGLEQLGRDADRFGAVLEDWTAGGRTPTLAQLVSGAILVTGSGGVGILEAATGEDSPFLDDRPGGIVHAVRSDETRTPAPASLPDLIRDNAALRRRAGDAGPLPFGRIGIQEVLGADGARAYIVQVPPTEGAPITSAPDSWGGQGASRDWASNLRLVAGQHPAAMHDVRAALSAPGPGGDPLVPPGSRVLLVGHSQGGIVATHLAADPTFNSTSGAPGTYAVTHTLSIGSPVQTVLPADPATQVVNVTHGPLSLGAHGASGDPIAHLDLQGLRVDGSRLTSPQVHEVLLDSGESAWDAEDWLRRNHDSLGPQGEPALGYAGTLARGTAQDPVLRGLERELTGVYLGEGATVTASHVVEVGRTDLSGT</sequence>
<dbReference type="OrthoDB" id="5095936at2"/>
<keyword evidence="2" id="KW-1185">Reference proteome</keyword>
<dbReference type="EMBL" id="JDYK01000009">
    <property type="protein sequence ID" value="EWS81162.1"/>
    <property type="molecule type" value="Genomic_DNA"/>
</dbReference>
<organism evidence="1 2">
    <name type="scientific">Brachybacterium phenoliresistens</name>
    <dbReference type="NCBI Taxonomy" id="396014"/>
    <lineage>
        <taxon>Bacteria</taxon>
        <taxon>Bacillati</taxon>
        <taxon>Actinomycetota</taxon>
        <taxon>Actinomycetes</taxon>
        <taxon>Micrococcales</taxon>
        <taxon>Dermabacteraceae</taxon>
        <taxon>Brachybacterium</taxon>
    </lineage>
</organism>
<dbReference type="RefSeq" id="WP_038372411.1">
    <property type="nucleotide sequence ID" value="NZ_KK069994.1"/>
</dbReference>
<dbReference type="AlphaFoldDB" id="Z9JTS7"/>
<protein>
    <submittedName>
        <fullName evidence="1">Uncharacterized protein</fullName>
    </submittedName>
</protein>
<dbReference type="eggNOG" id="COG3386">
    <property type="taxonomic scope" value="Bacteria"/>
</dbReference>
<dbReference type="Gene3D" id="3.40.50.1820">
    <property type="entry name" value="alpha/beta hydrolase"/>
    <property type="match status" value="1"/>
</dbReference>
<reference evidence="1 2" key="1">
    <citation type="submission" date="2014-02" db="EMBL/GenBank/DDBJ databases">
        <title>Genome sequence of Brachybacterium phenoliresistens strain W13A50.</title>
        <authorList>
            <person name="Wang X."/>
        </authorList>
    </citation>
    <scope>NUCLEOTIDE SEQUENCE [LARGE SCALE GENOMIC DNA]</scope>
    <source>
        <strain evidence="1 2">W13A50</strain>
    </source>
</reference>
<dbReference type="PATRIC" id="fig|396014.3.peg.2037"/>
<dbReference type="HOGENOM" id="CLU_516464_0_0_11"/>
<dbReference type="SUPFAM" id="SSF53474">
    <property type="entry name" value="alpha/beta-Hydrolases"/>
    <property type="match status" value="2"/>
</dbReference>
<dbReference type="Proteomes" id="UP000023067">
    <property type="component" value="Unassembled WGS sequence"/>
</dbReference>